<keyword evidence="8" id="KW-1185">Reference proteome</keyword>
<dbReference type="InterPro" id="IPR031358">
    <property type="entry name" value="Stealth_CR1"/>
</dbReference>
<name>A0ABV1HF86_9FIRM</name>
<protein>
    <submittedName>
        <fullName evidence="7">Stealth CR1 domain-containing protein</fullName>
    </submittedName>
</protein>
<dbReference type="InterPro" id="IPR021520">
    <property type="entry name" value="Stealth_CR2"/>
</dbReference>
<dbReference type="RefSeq" id="WP_353531197.1">
    <property type="nucleotide sequence ID" value="NZ_JBBMEX010000011.1"/>
</dbReference>
<dbReference type="PANTHER" id="PTHR24045:SF0">
    <property type="entry name" value="N-ACETYLGLUCOSAMINE-1-PHOSPHOTRANSFERASE SUBUNITS ALPHA_BETA"/>
    <property type="match status" value="1"/>
</dbReference>
<evidence type="ECO:0000256" key="2">
    <source>
        <dbReference type="ARBA" id="ARBA00022679"/>
    </source>
</evidence>
<comment type="caution">
    <text evidence="7">The sequence shown here is derived from an EMBL/GenBank/DDBJ whole genome shotgun (WGS) entry which is preliminary data.</text>
</comment>
<reference evidence="7 8" key="1">
    <citation type="submission" date="2024-03" db="EMBL/GenBank/DDBJ databases">
        <title>Human intestinal bacterial collection.</title>
        <authorList>
            <person name="Pauvert C."/>
            <person name="Hitch T.C.A."/>
            <person name="Clavel T."/>
        </authorList>
    </citation>
    <scope>NUCLEOTIDE SEQUENCE [LARGE SCALE GENOMIC DNA]</scope>
    <source>
        <strain evidence="7 8">CLA-AA-H185</strain>
    </source>
</reference>
<sequence>MGKIAEDEKVDFVILWVDGNDPEWQASKAKYTADKGQDASANRYREWENLKYWFRGVEKFAPWVNNVYFVTCGHYPEWLNLEHPKLRFVRHEDFIPKECLPTFSSRPIDMNLHRIEELSEHFVYFNDDMFLIDKVEKTDFFRNGKPCDMLCEYPLGFSGKTYVFSHTMVNNMNLMGKYFKRKQIKKDLKKKMLSPKYGKYAIYNWIMYMLPFPNLIGVLSHHLPMANLKSTYQEFWEKEPEILNETISHRFRSISDVNQFVFRYWNLFRGNFEPFNVLKLGKMYAVGADNRELYDTIRNQKKRMICINDTCTQEEFEEAKPKVIECFEHILPEKSSFEL</sequence>
<dbReference type="Pfam" id="PF11380">
    <property type="entry name" value="Stealth_CR2"/>
    <property type="match status" value="1"/>
</dbReference>
<evidence type="ECO:0000256" key="1">
    <source>
        <dbReference type="ARBA" id="ARBA00007583"/>
    </source>
</evidence>
<organism evidence="7 8">
    <name type="scientific">Maccoyibacter intestinihominis</name>
    <dbReference type="NCBI Taxonomy" id="3133499"/>
    <lineage>
        <taxon>Bacteria</taxon>
        <taxon>Bacillati</taxon>
        <taxon>Bacillota</taxon>
        <taxon>Clostridia</taxon>
        <taxon>Lachnospirales</taxon>
        <taxon>Lachnospiraceae</taxon>
        <taxon>Maccoyibacter</taxon>
    </lineage>
</organism>
<evidence type="ECO:0000313" key="8">
    <source>
        <dbReference type="Proteomes" id="UP001454489"/>
    </source>
</evidence>
<keyword evidence="2" id="KW-0808">Transferase</keyword>
<dbReference type="InterPro" id="IPR047141">
    <property type="entry name" value="Stealth"/>
</dbReference>
<feature type="domain" description="Stealth protein CR2 conserved region 2" evidence="4">
    <location>
        <begin position="43"/>
        <end position="143"/>
    </location>
</feature>
<dbReference type="EMBL" id="JBBMEX010000011">
    <property type="protein sequence ID" value="MEQ2558376.1"/>
    <property type="molecule type" value="Genomic_DNA"/>
</dbReference>
<evidence type="ECO:0000259" key="6">
    <source>
        <dbReference type="Pfam" id="PF17103"/>
    </source>
</evidence>
<feature type="domain" description="Stealth protein CR4 conserved region 4" evidence="6">
    <location>
        <begin position="295"/>
        <end position="339"/>
    </location>
</feature>
<dbReference type="Pfam" id="PF17101">
    <property type="entry name" value="Stealth_CR1"/>
    <property type="match status" value="1"/>
</dbReference>
<evidence type="ECO:0000259" key="5">
    <source>
        <dbReference type="Pfam" id="PF17101"/>
    </source>
</evidence>
<dbReference type="Pfam" id="PF17103">
    <property type="entry name" value="Stealth_CR4"/>
    <property type="match status" value="1"/>
</dbReference>
<gene>
    <name evidence="7" type="ORF">WMO43_10935</name>
</gene>
<comment type="similarity">
    <text evidence="1">Belongs to the stealth family.</text>
</comment>
<proteinExistence type="inferred from homology"/>
<evidence type="ECO:0000313" key="7">
    <source>
        <dbReference type="EMBL" id="MEQ2558376.1"/>
    </source>
</evidence>
<feature type="domain" description="Stealth protein CR1 conserved region 1" evidence="5">
    <location>
        <begin position="8"/>
        <end position="34"/>
    </location>
</feature>
<keyword evidence="3" id="KW-0270">Exopolysaccharide synthesis</keyword>
<evidence type="ECO:0000256" key="3">
    <source>
        <dbReference type="ARBA" id="ARBA00023169"/>
    </source>
</evidence>
<dbReference type="PANTHER" id="PTHR24045">
    <property type="match status" value="1"/>
</dbReference>
<evidence type="ECO:0000259" key="4">
    <source>
        <dbReference type="Pfam" id="PF11380"/>
    </source>
</evidence>
<dbReference type="Proteomes" id="UP001454489">
    <property type="component" value="Unassembled WGS sequence"/>
</dbReference>
<dbReference type="InterPro" id="IPR031356">
    <property type="entry name" value="Stealth_CR4"/>
</dbReference>
<accession>A0ABV1HF86</accession>